<protein>
    <recommendedName>
        <fullName evidence="2">RanBD1 domain-containing protein</fullName>
    </recommendedName>
</protein>
<organism evidence="3 4">
    <name type="scientific">Rotaria magnacalcarata</name>
    <dbReference type="NCBI Taxonomy" id="392030"/>
    <lineage>
        <taxon>Eukaryota</taxon>
        <taxon>Metazoa</taxon>
        <taxon>Spiralia</taxon>
        <taxon>Gnathifera</taxon>
        <taxon>Rotifera</taxon>
        <taxon>Eurotatoria</taxon>
        <taxon>Bdelloidea</taxon>
        <taxon>Philodinida</taxon>
        <taxon>Philodinidae</taxon>
        <taxon>Rotaria</taxon>
    </lineage>
</organism>
<dbReference type="PANTHER" id="PTHR23138">
    <property type="entry name" value="RAN BINDING PROTEIN"/>
    <property type="match status" value="1"/>
</dbReference>
<name>A0A814Y434_9BILA</name>
<comment type="caution">
    <text evidence="3">The sequence shown here is derived from an EMBL/GenBank/DDBJ whole genome shotgun (WGS) entry which is preliminary data.</text>
</comment>
<dbReference type="InterPro" id="IPR045255">
    <property type="entry name" value="RanBP1-like"/>
</dbReference>
<evidence type="ECO:0000313" key="4">
    <source>
        <dbReference type="Proteomes" id="UP000663834"/>
    </source>
</evidence>
<dbReference type="SMART" id="SM00160">
    <property type="entry name" value="RanBD"/>
    <property type="match status" value="2"/>
</dbReference>
<dbReference type="GO" id="GO:0005096">
    <property type="term" value="F:GTPase activator activity"/>
    <property type="evidence" value="ECO:0007669"/>
    <property type="project" value="TreeGrafter"/>
</dbReference>
<dbReference type="InterPro" id="IPR011993">
    <property type="entry name" value="PH-like_dom_sf"/>
</dbReference>
<evidence type="ECO:0000313" key="3">
    <source>
        <dbReference type="EMBL" id="CAF1224412.1"/>
    </source>
</evidence>
<accession>A0A814Y434</accession>
<proteinExistence type="predicted"/>
<reference evidence="3" key="1">
    <citation type="submission" date="2021-02" db="EMBL/GenBank/DDBJ databases">
        <authorList>
            <person name="Nowell W R."/>
        </authorList>
    </citation>
    <scope>NUCLEOTIDE SEQUENCE</scope>
</reference>
<dbReference type="PROSITE" id="PS50196">
    <property type="entry name" value="RANBD1"/>
    <property type="match status" value="2"/>
</dbReference>
<gene>
    <name evidence="3" type="ORF">KQP761_LOCUS972</name>
</gene>
<dbReference type="GO" id="GO:0005643">
    <property type="term" value="C:nuclear pore"/>
    <property type="evidence" value="ECO:0007669"/>
    <property type="project" value="TreeGrafter"/>
</dbReference>
<dbReference type="Pfam" id="PF00638">
    <property type="entry name" value="Ran_BP1"/>
    <property type="match status" value="2"/>
</dbReference>
<dbReference type="Proteomes" id="UP000663834">
    <property type="component" value="Unassembled WGS sequence"/>
</dbReference>
<dbReference type="InterPro" id="IPR045256">
    <property type="entry name" value="RanBP1_RanBD"/>
</dbReference>
<evidence type="ECO:0000259" key="2">
    <source>
        <dbReference type="PROSITE" id="PS50196"/>
    </source>
</evidence>
<dbReference type="GO" id="GO:0005737">
    <property type="term" value="C:cytoplasm"/>
    <property type="evidence" value="ECO:0007669"/>
    <property type="project" value="TreeGrafter"/>
</dbReference>
<dbReference type="Gene3D" id="2.30.29.30">
    <property type="entry name" value="Pleckstrin-homology domain (PH domain)/Phosphotyrosine-binding domain (PTB)"/>
    <property type="match status" value="2"/>
</dbReference>
<dbReference type="PANTHER" id="PTHR23138:SF94">
    <property type="entry name" value="RAN BINDING PROTEIN 1"/>
    <property type="match status" value="1"/>
</dbReference>
<feature type="region of interest" description="Disordered" evidence="1">
    <location>
        <begin position="493"/>
        <end position="513"/>
    </location>
</feature>
<dbReference type="GO" id="GO:0006913">
    <property type="term" value="P:nucleocytoplasmic transport"/>
    <property type="evidence" value="ECO:0007669"/>
    <property type="project" value="InterPro"/>
</dbReference>
<dbReference type="FunFam" id="2.30.29.30:FF:000018">
    <property type="entry name" value="E3 SUMO-protein ligase RanBP2"/>
    <property type="match status" value="2"/>
</dbReference>
<feature type="domain" description="RanBD1" evidence="2">
    <location>
        <begin position="162"/>
        <end position="292"/>
    </location>
</feature>
<dbReference type="SUPFAM" id="SSF50729">
    <property type="entry name" value="PH domain-like"/>
    <property type="match status" value="2"/>
</dbReference>
<sequence length="831" mass="94231">MSAQLPEITFDEYLNEQLINSLNLQTNVIQNLAQYSRHISFQLVDIKNDVEILANRVIALHQQQQSQFLPPLQMFVQPSIPPSNSLCFFPPAMQVFPPLHKPFFSTTPDLPNKPVPFSFSTIEPEPLSRNAPFVFGSISSNEIVASHNEVEDTNDPYKPSVPFKPIVHLSPVEVRTGEEDEHVLFREHAKLYRFDSSSNEMKERGIGEMKILQHKTTNQCRILMRREQVLKICANHKITSQMELKPHRETANTLIWSAMDFSDGQFKHEILCVKFKTNEQAVNFSKIFHQAKLINLNKTDDLPSIKDISLNDDAKLINLNKTDDLPSIKDISLNDDDIITIGEIKPTAEQIERAKVLQLPLTFYLYENKQPCKGCRGCREDSSWTLPNESFHENRLSSYDGATTLVFENMSTFPSGFFPNSSLSSLVSMVPAWVPTGVDTYSSSSSSSFNAPSLPKDQRTIIKAKRCLPSNRVPPPPPQSYYQHQETSIGVDESAAARTNQKKTRNFSSSTREPFSLDSYASQMAQTVIDQVKQELYKIITDDQVLKTNNDKTTTVHDDNEPSTFSTINSSSIQSINKNVPPINIDSIFGSLASIKPLNSGFRFPNFDKAKMSSTDFSQSIPSSLITTDSASLFMFGTTPKLSFSDIAQQASDFNLTNDDKPRVFPGQGLRLFGLDSTNNDEDEVDSYEPTLSFKPIVHLSPVEVKTGEEDENILFREHAKLYRFDSSSNAMKERGIGEMKILQHKTTNQCRILMRRDQVFKVCANHKIMPQMELKDHQSKENAYIWSALDYSDGQSKRETLCVRFKTIDQAKRFFQQFNDAKQINSNLQQ</sequence>
<dbReference type="OrthoDB" id="2357150at2759"/>
<dbReference type="CDD" id="cd13179">
    <property type="entry name" value="RanBD_RanBP1"/>
    <property type="match status" value="1"/>
</dbReference>
<evidence type="ECO:0000256" key="1">
    <source>
        <dbReference type="SAM" id="MobiDB-lite"/>
    </source>
</evidence>
<dbReference type="InterPro" id="IPR000156">
    <property type="entry name" value="Ran_bind_dom"/>
</dbReference>
<feature type="domain" description="RanBD1" evidence="2">
    <location>
        <begin position="693"/>
        <end position="828"/>
    </location>
</feature>
<dbReference type="AlphaFoldDB" id="A0A814Y434"/>
<dbReference type="EMBL" id="CAJNOW010000068">
    <property type="protein sequence ID" value="CAF1224412.1"/>
    <property type="molecule type" value="Genomic_DNA"/>
</dbReference>